<sequence length="879" mass="95585">MCVDVAGYGDHRRTNRDQVAVREGLYRALRRAFIRSGLRWERCHREDRGDGVLILVPSEVPKELLAGRLPVELASELEAHNGGAGPEARIRLRAAVHAGEVQHDDHGVAGTAINLAFRLLEAGPLKDALRGSPGTLALIASEWFYEEVIRHHPASDPKAYRQVPVAVKETLTRGWVRLPGLPGLPSLSGLVLGRAPGEPEGPRQLPAAVRDFVGRDAELALLDDRLTPGDDVVIALVTGTPGVGKTALAVHAAHRARHRFPGGQLYVDLRGYAAEPALAPEQALEGVLHALGVPAGRIPAPPAARSALYRSLLDGRRVLIVLDNAASAAQVRPLLPGAPGCAVLVTGRGDLSGLTAREGARPLELAPLEPAESRALLRRIVGAERVDAEPGAAADLARHCAHLPLALRVAAERAAARPGLRLAGLVRELDERNRLDVLGADDEHTAPRTVLSWSYHALPPPAARMFRLLALHPGAEVSPGAATALAGAGPGEARRLLDRLVRAHLLEEAAPGGRYRLTGLLRCYAAELAETEEPRRDRSAAVRRVLAWYLHTADDARRLLCPHRVAPRLTVPDGPPPRRFRSAREAREWCESERDNLVAAVRHAPATGHHDIGWRLPLALWTLCLPRGPWTDWVAAHRGALDSARHSGDDAGEAYALGALGFARQDRGRFEEAANHFLSAQLIFKYVRDRRGEAWALHGLGYALRRLHRYDEAILLHRQALRISTEIGDAGGRAWSLGGLGFAYAGRRRHAEALNHFERALCIARGTDRRAEGWALYGLGHAYQTLGRPEQATGHYGRALEIFREIGDWRGRGETLDGLGKAHLRAGRPEAARACWTRALEAFQDLRSPQASRVRDRLLILDDDTVRELPESEAAVPSP</sequence>
<protein>
    <submittedName>
        <fullName evidence="2">ATP-binding protein</fullName>
    </submittedName>
</protein>
<name>A0ABW0ZWZ5_9ACTN</name>
<dbReference type="Pfam" id="PF00931">
    <property type="entry name" value="NB-ARC"/>
    <property type="match status" value="1"/>
</dbReference>
<dbReference type="InterPro" id="IPR019734">
    <property type="entry name" value="TPR_rpt"/>
</dbReference>
<dbReference type="Gene3D" id="3.40.50.300">
    <property type="entry name" value="P-loop containing nucleotide triphosphate hydrolases"/>
    <property type="match status" value="1"/>
</dbReference>
<dbReference type="InterPro" id="IPR002182">
    <property type="entry name" value="NB-ARC"/>
</dbReference>
<dbReference type="SUPFAM" id="SSF48452">
    <property type="entry name" value="TPR-like"/>
    <property type="match status" value="1"/>
</dbReference>
<dbReference type="SUPFAM" id="SSF52540">
    <property type="entry name" value="P-loop containing nucleoside triphosphate hydrolases"/>
    <property type="match status" value="1"/>
</dbReference>
<evidence type="ECO:0000313" key="3">
    <source>
        <dbReference type="Proteomes" id="UP001596074"/>
    </source>
</evidence>
<dbReference type="PANTHER" id="PTHR47691:SF3">
    <property type="entry name" value="HTH-TYPE TRANSCRIPTIONAL REGULATOR RV0890C-RELATED"/>
    <property type="match status" value="1"/>
</dbReference>
<dbReference type="SUPFAM" id="SSF55073">
    <property type="entry name" value="Nucleotide cyclase"/>
    <property type="match status" value="1"/>
</dbReference>
<organism evidence="2 3">
    <name type="scientific">Actinomadura rugatobispora</name>
    <dbReference type="NCBI Taxonomy" id="1994"/>
    <lineage>
        <taxon>Bacteria</taxon>
        <taxon>Bacillati</taxon>
        <taxon>Actinomycetota</taxon>
        <taxon>Actinomycetes</taxon>
        <taxon>Streptosporangiales</taxon>
        <taxon>Thermomonosporaceae</taxon>
        <taxon>Actinomadura</taxon>
    </lineage>
</organism>
<reference evidence="3" key="1">
    <citation type="journal article" date="2019" name="Int. J. Syst. Evol. Microbiol.">
        <title>The Global Catalogue of Microorganisms (GCM) 10K type strain sequencing project: providing services to taxonomists for standard genome sequencing and annotation.</title>
        <authorList>
            <consortium name="The Broad Institute Genomics Platform"/>
            <consortium name="The Broad Institute Genome Sequencing Center for Infectious Disease"/>
            <person name="Wu L."/>
            <person name="Ma J."/>
        </authorList>
    </citation>
    <scope>NUCLEOTIDE SEQUENCE [LARGE SCALE GENOMIC DNA]</scope>
    <source>
        <strain evidence="3">KCTC 42087</strain>
    </source>
</reference>
<gene>
    <name evidence="2" type="ORF">ACFPZN_15475</name>
</gene>
<dbReference type="Gene3D" id="3.30.70.1230">
    <property type="entry name" value="Nucleotide cyclase"/>
    <property type="match status" value="1"/>
</dbReference>
<dbReference type="InterPro" id="IPR011990">
    <property type="entry name" value="TPR-like_helical_dom_sf"/>
</dbReference>
<keyword evidence="2" id="KW-0067">ATP-binding</keyword>
<keyword evidence="2" id="KW-0547">Nucleotide-binding</keyword>
<comment type="caution">
    <text evidence="2">The sequence shown here is derived from an EMBL/GenBank/DDBJ whole genome shotgun (WGS) entry which is preliminary data.</text>
</comment>
<dbReference type="PRINTS" id="PR00364">
    <property type="entry name" value="DISEASERSIST"/>
</dbReference>
<dbReference type="Proteomes" id="UP001596074">
    <property type="component" value="Unassembled WGS sequence"/>
</dbReference>
<evidence type="ECO:0000313" key="2">
    <source>
        <dbReference type="EMBL" id="MFC5747028.1"/>
    </source>
</evidence>
<feature type="domain" description="NB-ARC" evidence="1">
    <location>
        <begin position="222"/>
        <end position="385"/>
    </location>
</feature>
<dbReference type="InterPro" id="IPR029787">
    <property type="entry name" value="Nucleotide_cyclase"/>
</dbReference>
<dbReference type="SMART" id="SM00028">
    <property type="entry name" value="TPR"/>
    <property type="match status" value="5"/>
</dbReference>
<dbReference type="Pfam" id="PF13424">
    <property type="entry name" value="TPR_12"/>
    <property type="match status" value="2"/>
</dbReference>
<dbReference type="GO" id="GO:0005524">
    <property type="term" value="F:ATP binding"/>
    <property type="evidence" value="ECO:0007669"/>
    <property type="project" value="UniProtKB-KW"/>
</dbReference>
<dbReference type="InterPro" id="IPR027417">
    <property type="entry name" value="P-loop_NTPase"/>
</dbReference>
<keyword evidence="3" id="KW-1185">Reference proteome</keyword>
<dbReference type="EMBL" id="JBHSON010000018">
    <property type="protein sequence ID" value="MFC5747028.1"/>
    <property type="molecule type" value="Genomic_DNA"/>
</dbReference>
<evidence type="ECO:0000259" key="1">
    <source>
        <dbReference type="Pfam" id="PF00931"/>
    </source>
</evidence>
<proteinExistence type="predicted"/>
<dbReference type="PANTHER" id="PTHR47691">
    <property type="entry name" value="REGULATOR-RELATED"/>
    <property type="match status" value="1"/>
</dbReference>
<dbReference type="Gene3D" id="1.25.40.10">
    <property type="entry name" value="Tetratricopeptide repeat domain"/>
    <property type="match status" value="2"/>
</dbReference>
<accession>A0ABW0ZWZ5</accession>